<dbReference type="PANTHER" id="PTHR43861:SF5">
    <property type="entry name" value="BLL5978 PROTEIN"/>
    <property type="match status" value="1"/>
</dbReference>
<evidence type="ECO:0000313" key="1">
    <source>
        <dbReference type="EMBL" id="ADU64262.1"/>
    </source>
</evidence>
<dbReference type="EMBL" id="CP002431">
    <property type="protein sequence ID" value="ADU64262.1"/>
    <property type="molecule type" value="Genomic_DNA"/>
</dbReference>
<dbReference type="Gene3D" id="3.40.50.150">
    <property type="entry name" value="Vaccinia Virus protein VP39"/>
    <property type="match status" value="1"/>
</dbReference>
<gene>
    <name evidence="1" type="ordered locus">Daes_3274</name>
</gene>
<dbReference type="eggNOG" id="COG2227">
    <property type="taxonomic scope" value="Bacteria"/>
</dbReference>
<dbReference type="KEGG" id="das:Daes_3274"/>
<evidence type="ECO:0000313" key="2">
    <source>
        <dbReference type="Proteomes" id="UP000002191"/>
    </source>
</evidence>
<dbReference type="HOGENOM" id="CLU_050039_1_0_7"/>
<reference evidence="1 2" key="2">
    <citation type="journal article" date="2014" name="Genome Announc.">
        <title>Complete Genome Sequence of the Subsurface, Mesophilic Sulfate-Reducing Bacterium Desulfovibrio aespoeensis Aspo-2.</title>
        <authorList>
            <person name="Pedersen K."/>
            <person name="Bengtsson A."/>
            <person name="Edlund J."/>
            <person name="Rabe L."/>
            <person name="Hazen T."/>
            <person name="Chakraborty R."/>
            <person name="Goodwin L."/>
            <person name="Shapiro N."/>
        </authorList>
    </citation>
    <scope>NUCLEOTIDE SEQUENCE [LARGE SCALE GENOMIC DNA]</scope>
    <source>
        <strain evidence="2">ATCC 700646 / DSM 10631 / Aspo-2</strain>
    </source>
</reference>
<dbReference type="PANTHER" id="PTHR43861">
    <property type="entry name" value="TRANS-ACONITATE 2-METHYLTRANSFERASE-RELATED"/>
    <property type="match status" value="1"/>
</dbReference>
<dbReference type="CDD" id="cd02440">
    <property type="entry name" value="AdoMet_MTases"/>
    <property type="match status" value="1"/>
</dbReference>
<reference evidence="2" key="1">
    <citation type="submission" date="2010-12" db="EMBL/GenBank/DDBJ databases">
        <title>Complete sequence of Desulfovibrio aespoeensis Aspo-2.</title>
        <authorList>
            <consortium name="US DOE Joint Genome Institute"/>
            <person name="Lucas S."/>
            <person name="Copeland A."/>
            <person name="Lapidus A."/>
            <person name="Cheng J.-F."/>
            <person name="Goodwin L."/>
            <person name="Pitluck S."/>
            <person name="Chertkov O."/>
            <person name="Misra M."/>
            <person name="Detter J.C."/>
            <person name="Han C."/>
            <person name="Tapia R."/>
            <person name="Land M."/>
            <person name="Hauser L."/>
            <person name="Kyrpides N."/>
            <person name="Ivanova N."/>
            <person name="Ovchinnikova G."/>
            <person name="Pedersen K."/>
            <person name="Jagevall S."/>
            <person name="Hazen T."/>
            <person name="Woyke T."/>
        </authorList>
    </citation>
    <scope>NUCLEOTIDE SEQUENCE [LARGE SCALE GENOMIC DNA]</scope>
    <source>
        <strain evidence="2">ATCC 700646 / DSM 10631 / Aspo-2</strain>
    </source>
</reference>
<dbReference type="Gene3D" id="3.40.50.720">
    <property type="entry name" value="NAD(P)-binding Rossmann-like Domain"/>
    <property type="match status" value="1"/>
</dbReference>
<dbReference type="STRING" id="643562.Daes_3274"/>
<keyword evidence="1" id="KW-0808">Transferase</keyword>
<organism evidence="1 2">
    <name type="scientific">Pseudodesulfovibrio aespoeensis (strain ATCC 700646 / DSM 10631 / Aspo-2)</name>
    <name type="common">Desulfovibrio aespoeensis</name>
    <dbReference type="NCBI Taxonomy" id="643562"/>
    <lineage>
        <taxon>Bacteria</taxon>
        <taxon>Pseudomonadati</taxon>
        <taxon>Thermodesulfobacteriota</taxon>
        <taxon>Desulfovibrionia</taxon>
        <taxon>Desulfovibrionales</taxon>
        <taxon>Desulfovibrionaceae</taxon>
    </lineage>
</organism>
<proteinExistence type="predicted"/>
<sequence length="364" mass="40401">MTLCPLCAYRSAALIYRNPHVPAFQNKIFPNAVEAKTTPCYPVELVQCRQCGFVWNHLFHPEVMEYDGTYQNEQGHSSVFQRHLEETLGLVKSAVEPGGRIVEVGCGKGVFLSMLRLAGFNVTGYDPAHEAGDPDVVKAYFGNNLGVVPGDMVVLRHTLEHVADPLAFLASIKNANAGRGKILIEVPCLEWIVDNRAFWDIFHEHCNYFSVPTLKALFLRATVRRCFGGQYMWLVAELADLQDAVLPPTDEFCLVDETLFSNEIDRLRAFVASHTGCLVWGAGAKGVAFTNLMDPDGRSIRGIIDINPKKQGRHIAKSGHFIYPPSELYRLGTGDIIVMNENYRDEVAALCEGYPNTVLAIGEI</sequence>
<dbReference type="Pfam" id="PF13489">
    <property type="entry name" value="Methyltransf_23"/>
    <property type="match status" value="1"/>
</dbReference>
<protein>
    <submittedName>
        <fullName evidence="1">Methyltransferase type 11</fullName>
    </submittedName>
</protein>
<dbReference type="InterPro" id="IPR029063">
    <property type="entry name" value="SAM-dependent_MTases_sf"/>
</dbReference>
<dbReference type="Proteomes" id="UP000002191">
    <property type="component" value="Chromosome"/>
</dbReference>
<dbReference type="SUPFAM" id="SSF53335">
    <property type="entry name" value="S-adenosyl-L-methionine-dependent methyltransferases"/>
    <property type="match status" value="1"/>
</dbReference>
<dbReference type="AlphaFoldDB" id="E6VSB9"/>
<dbReference type="GO" id="GO:0008168">
    <property type="term" value="F:methyltransferase activity"/>
    <property type="evidence" value="ECO:0007669"/>
    <property type="project" value="UniProtKB-KW"/>
</dbReference>
<keyword evidence="2" id="KW-1185">Reference proteome</keyword>
<name>E6VSB9_PSEA9</name>
<accession>E6VSB9</accession>
<dbReference type="GO" id="GO:0032259">
    <property type="term" value="P:methylation"/>
    <property type="evidence" value="ECO:0007669"/>
    <property type="project" value="UniProtKB-KW"/>
</dbReference>
<keyword evidence="1" id="KW-0489">Methyltransferase</keyword>